<name>A0A3L6QCI4_PANMI</name>
<evidence type="ECO:0000256" key="1">
    <source>
        <dbReference type="SAM" id="MobiDB-lite"/>
    </source>
</evidence>
<feature type="region of interest" description="Disordered" evidence="1">
    <location>
        <begin position="1"/>
        <end position="25"/>
    </location>
</feature>
<evidence type="ECO:0000313" key="3">
    <source>
        <dbReference type="Proteomes" id="UP000275267"/>
    </source>
</evidence>
<dbReference type="AlphaFoldDB" id="A0A3L6QCI4"/>
<gene>
    <name evidence="2" type="ORF">C2845_PM12G25850</name>
</gene>
<protein>
    <submittedName>
        <fullName evidence="2">Uncharacterized protein</fullName>
    </submittedName>
</protein>
<accession>A0A3L6QCI4</accession>
<evidence type="ECO:0000313" key="2">
    <source>
        <dbReference type="EMBL" id="RLM78039.1"/>
    </source>
</evidence>
<reference evidence="3" key="1">
    <citation type="journal article" date="2019" name="Nat. Commun.">
        <title>The genome of broomcorn millet.</title>
        <authorList>
            <person name="Zou C."/>
            <person name="Miki D."/>
            <person name="Li D."/>
            <person name="Tang Q."/>
            <person name="Xiao L."/>
            <person name="Rajput S."/>
            <person name="Deng P."/>
            <person name="Jia W."/>
            <person name="Huang R."/>
            <person name="Zhang M."/>
            <person name="Sun Y."/>
            <person name="Hu J."/>
            <person name="Fu X."/>
            <person name="Schnable P.S."/>
            <person name="Li F."/>
            <person name="Zhang H."/>
            <person name="Feng B."/>
            <person name="Zhu X."/>
            <person name="Liu R."/>
            <person name="Schnable J.C."/>
            <person name="Zhu J.-K."/>
            <person name="Zhang H."/>
        </authorList>
    </citation>
    <scope>NUCLEOTIDE SEQUENCE [LARGE SCALE GENOMIC DNA]</scope>
</reference>
<keyword evidence="3" id="KW-1185">Reference proteome</keyword>
<dbReference type="Proteomes" id="UP000275267">
    <property type="component" value="Unassembled WGS sequence"/>
</dbReference>
<comment type="caution">
    <text evidence="2">The sequence shown here is derived from an EMBL/GenBank/DDBJ whole genome shotgun (WGS) entry which is preliminary data.</text>
</comment>
<organism evidence="2 3">
    <name type="scientific">Panicum miliaceum</name>
    <name type="common">Proso millet</name>
    <name type="synonym">Broomcorn millet</name>
    <dbReference type="NCBI Taxonomy" id="4540"/>
    <lineage>
        <taxon>Eukaryota</taxon>
        <taxon>Viridiplantae</taxon>
        <taxon>Streptophyta</taxon>
        <taxon>Embryophyta</taxon>
        <taxon>Tracheophyta</taxon>
        <taxon>Spermatophyta</taxon>
        <taxon>Magnoliopsida</taxon>
        <taxon>Liliopsida</taxon>
        <taxon>Poales</taxon>
        <taxon>Poaceae</taxon>
        <taxon>PACMAD clade</taxon>
        <taxon>Panicoideae</taxon>
        <taxon>Panicodae</taxon>
        <taxon>Paniceae</taxon>
        <taxon>Panicinae</taxon>
        <taxon>Panicum</taxon>
        <taxon>Panicum sect. Panicum</taxon>
    </lineage>
</organism>
<sequence length="54" mass="5720">MSGKYPEYSDIHSEYPGTLSPTRESPGLCPDCPRIMFGVSGHIPGVSGYSSTNG</sequence>
<dbReference type="EMBL" id="PQIB02000012">
    <property type="protein sequence ID" value="RLM78039.1"/>
    <property type="molecule type" value="Genomic_DNA"/>
</dbReference>
<proteinExistence type="predicted"/>